<feature type="transmembrane region" description="Helical" evidence="6">
    <location>
        <begin position="341"/>
        <end position="361"/>
    </location>
</feature>
<evidence type="ECO:0000256" key="1">
    <source>
        <dbReference type="ARBA" id="ARBA00004141"/>
    </source>
</evidence>
<name>A0A1V6U0L4_9EURO</name>
<dbReference type="AlphaFoldDB" id="A0A1V6U0L4"/>
<keyword evidence="8" id="KW-1185">Reference proteome</keyword>
<evidence type="ECO:0000256" key="3">
    <source>
        <dbReference type="ARBA" id="ARBA00022692"/>
    </source>
</evidence>
<dbReference type="PANTHER" id="PTHR45649">
    <property type="entry name" value="AMINO-ACID PERMEASE BAT1"/>
    <property type="match status" value="1"/>
</dbReference>
<dbReference type="Proteomes" id="UP000191285">
    <property type="component" value="Unassembled WGS sequence"/>
</dbReference>
<feature type="transmembrane region" description="Helical" evidence="6">
    <location>
        <begin position="61"/>
        <end position="78"/>
    </location>
</feature>
<gene>
    <name evidence="7" type="ORF">PENSTE_c001G07407</name>
</gene>
<keyword evidence="5 6" id="KW-0472">Membrane</keyword>
<feature type="transmembrane region" description="Helical" evidence="6">
    <location>
        <begin position="183"/>
        <end position="203"/>
    </location>
</feature>
<keyword evidence="3 6" id="KW-0812">Transmembrane</keyword>
<dbReference type="PANTHER" id="PTHR45649:SF25">
    <property type="entry name" value="TRANSPORTER, PUTATIVE (EUROFUNG)-RELATED"/>
    <property type="match status" value="1"/>
</dbReference>
<dbReference type="GO" id="GO:0016020">
    <property type="term" value="C:membrane"/>
    <property type="evidence" value="ECO:0007669"/>
    <property type="project" value="UniProtKB-SubCell"/>
</dbReference>
<feature type="transmembrane region" description="Helical" evidence="6">
    <location>
        <begin position="135"/>
        <end position="163"/>
    </location>
</feature>
<feature type="transmembrane region" description="Helical" evidence="6">
    <location>
        <begin position="389"/>
        <end position="407"/>
    </location>
</feature>
<feature type="transmembrane region" description="Helical" evidence="6">
    <location>
        <begin position="247"/>
        <end position="267"/>
    </location>
</feature>
<dbReference type="Pfam" id="PF13520">
    <property type="entry name" value="AA_permease_2"/>
    <property type="match status" value="1"/>
</dbReference>
<evidence type="ECO:0000256" key="6">
    <source>
        <dbReference type="SAM" id="Phobius"/>
    </source>
</evidence>
<feature type="transmembrane region" description="Helical" evidence="6">
    <location>
        <begin position="508"/>
        <end position="527"/>
    </location>
</feature>
<evidence type="ECO:0000256" key="4">
    <source>
        <dbReference type="ARBA" id="ARBA00022989"/>
    </source>
</evidence>
<organism evidence="7 8">
    <name type="scientific">Penicillium steckii</name>
    <dbReference type="NCBI Taxonomy" id="303698"/>
    <lineage>
        <taxon>Eukaryota</taxon>
        <taxon>Fungi</taxon>
        <taxon>Dikarya</taxon>
        <taxon>Ascomycota</taxon>
        <taxon>Pezizomycotina</taxon>
        <taxon>Eurotiomycetes</taxon>
        <taxon>Eurotiomycetidae</taxon>
        <taxon>Eurotiales</taxon>
        <taxon>Aspergillaceae</taxon>
        <taxon>Penicillium</taxon>
    </lineage>
</organism>
<accession>A0A1V6U0L4</accession>
<reference evidence="8" key="1">
    <citation type="journal article" date="2017" name="Nat. Microbiol.">
        <title>Global analysis of biosynthetic gene clusters reveals vast potential of secondary metabolite production in Penicillium species.</title>
        <authorList>
            <person name="Nielsen J.C."/>
            <person name="Grijseels S."/>
            <person name="Prigent S."/>
            <person name="Ji B."/>
            <person name="Dainat J."/>
            <person name="Nielsen K.F."/>
            <person name="Frisvad J.C."/>
            <person name="Workman M."/>
            <person name="Nielsen J."/>
        </authorList>
    </citation>
    <scope>NUCLEOTIDE SEQUENCE [LARGE SCALE GENOMIC DNA]</scope>
    <source>
        <strain evidence="8">IBT 24891</strain>
    </source>
</reference>
<dbReference type="PIRSF" id="PIRSF006060">
    <property type="entry name" value="AA_transporter"/>
    <property type="match status" value="1"/>
</dbReference>
<keyword evidence="4 6" id="KW-1133">Transmembrane helix</keyword>
<evidence type="ECO:0000313" key="7">
    <source>
        <dbReference type="EMBL" id="OQE31373.1"/>
    </source>
</evidence>
<feature type="transmembrane region" description="Helical" evidence="6">
    <location>
        <begin position="474"/>
        <end position="496"/>
    </location>
</feature>
<dbReference type="Gene3D" id="1.20.1740.10">
    <property type="entry name" value="Amino acid/polyamine transporter I"/>
    <property type="match status" value="1"/>
</dbReference>
<proteinExistence type="predicted"/>
<dbReference type="EMBL" id="MLKD01000001">
    <property type="protein sequence ID" value="OQE31373.1"/>
    <property type="molecule type" value="Genomic_DNA"/>
</dbReference>
<feature type="transmembrane region" description="Helical" evidence="6">
    <location>
        <begin position="419"/>
        <end position="439"/>
    </location>
</feature>
<comment type="subcellular location">
    <subcellularLocation>
        <location evidence="1">Membrane</location>
        <topology evidence="1">Multi-pass membrane protein</topology>
    </subcellularLocation>
</comment>
<evidence type="ECO:0000256" key="2">
    <source>
        <dbReference type="ARBA" id="ARBA00022448"/>
    </source>
</evidence>
<evidence type="ECO:0008006" key="9">
    <source>
        <dbReference type="Google" id="ProtNLM"/>
    </source>
</evidence>
<dbReference type="GO" id="GO:0022857">
    <property type="term" value="F:transmembrane transporter activity"/>
    <property type="evidence" value="ECO:0007669"/>
    <property type="project" value="InterPro"/>
</dbReference>
<keyword evidence="2" id="KW-0813">Transport</keyword>
<feature type="transmembrane region" description="Helical" evidence="6">
    <location>
        <begin position="210"/>
        <end position="227"/>
    </location>
</feature>
<dbReference type="InterPro" id="IPR002293">
    <property type="entry name" value="AA/rel_permease1"/>
</dbReference>
<comment type="caution">
    <text evidence="7">The sequence shown here is derived from an EMBL/GenBank/DDBJ whole genome shotgun (WGS) entry which is preliminary data.</text>
</comment>
<feature type="transmembrane region" description="Helical" evidence="6">
    <location>
        <begin position="288"/>
        <end position="309"/>
    </location>
</feature>
<feature type="transmembrane region" description="Helical" evidence="6">
    <location>
        <begin position="90"/>
        <end position="114"/>
    </location>
</feature>
<sequence>MTSSQIDLPAAVHMRSFGQPIDDSEIKVTQTEHHEDLILPETGRDDIRLQRLGKNPVLKRNWGVLSILGLACTILGTWEGLLAGGSAGAVYGFIFVWAGTACYFVVLAELASMAPTSGGQYHWCAMLAPRQYRNLLSFITGWLSVVGWQAAFASACFLVGVQVQGLASLAHEHYHPKAYQGTLIMWAFICIVLTTNLVGGKFLPRLESGLLCFHIVGFFGIMIPLVAKAHHRSKEEVFKEFLNGGKFHSQGLSWFVGLSGAAFAFAGGDASVHMAEECANAESAIPKAMMFTVAINGCLGFGMLLSMLFCSNDIPGALASRSGFPFMEIFLQGTRSMSGTLAMTSVLIFAAGCSIFGMLAATSRQFWSFSRDKGVPFWRLWSKVDRRHLPVSSILLTVIVAALLGLINIGSKLALEDILSMAVAGLYSSYLIVSAMLLYRRCKGEISSYDDGTSMQINMPGAQLAWGPFHMPGILGVMINGLSVIYMIIIIFFSFWPSEAHPHAKSMNYSVVGTCGIVALAVVYYALRARHVYQGPVIEVRERE</sequence>
<evidence type="ECO:0000256" key="5">
    <source>
        <dbReference type="ARBA" id="ARBA00023136"/>
    </source>
</evidence>
<evidence type="ECO:0000313" key="8">
    <source>
        <dbReference type="Proteomes" id="UP000191285"/>
    </source>
</evidence>
<protein>
    <recommendedName>
        <fullName evidence="9">Amino acid permease/ SLC12A domain-containing protein</fullName>
    </recommendedName>
</protein>
<dbReference type="OrthoDB" id="3257095at2759"/>